<evidence type="ECO:0000313" key="1">
    <source>
        <dbReference type="EMBL" id="RVT93897.1"/>
    </source>
</evidence>
<proteinExistence type="predicted"/>
<dbReference type="AlphaFoldDB" id="A0A437M8I5"/>
<name>A0A437M8I5_9SPHN</name>
<dbReference type="Proteomes" id="UP000282971">
    <property type="component" value="Unassembled WGS sequence"/>
</dbReference>
<dbReference type="Gene3D" id="3.40.50.12580">
    <property type="match status" value="1"/>
</dbReference>
<dbReference type="SUPFAM" id="SSF53756">
    <property type="entry name" value="UDP-Glycosyltransferase/glycogen phosphorylase"/>
    <property type="match status" value="1"/>
</dbReference>
<organism evidence="1 2">
    <name type="scientific">Sphingomonas crocodyli</name>
    <dbReference type="NCBI Taxonomy" id="1979270"/>
    <lineage>
        <taxon>Bacteria</taxon>
        <taxon>Pseudomonadati</taxon>
        <taxon>Pseudomonadota</taxon>
        <taxon>Alphaproteobacteria</taxon>
        <taxon>Sphingomonadales</taxon>
        <taxon>Sphingomonadaceae</taxon>
        <taxon>Sphingomonas</taxon>
    </lineage>
</organism>
<accession>A0A437M8I5</accession>
<keyword evidence="1" id="KW-0808">Transferase</keyword>
<evidence type="ECO:0000313" key="2">
    <source>
        <dbReference type="Proteomes" id="UP000282971"/>
    </source>
</evidence>
<dbReference type="InterPro" id="IPR043148">
    <property type="entry name" value="TagF_C"/>
</dbReference>
<dbReference type="RefSeq" id="WP_127742975.1">
    <property type="nucleotide sequence ID" value="NZ_SACN01000001.1"/>
</dbReference>
<sequence>MHGRLQHKIGPQIGPSLAFIFIGGEHQALHLAPVAAEIAARAGDVTAYVADEADARAIRNLFVRLDAPHIPIRVMALPRWLIRPGKTLRLLRWSAELRNHDAIVTAERTSTRLRHLPGRTPPMIHIPHGAGDRAVGFEDRLRLFDHIIVAGPKDRRRMIAEGLVRPDRCSISGYIKLAAVERIAPPIDLGLDPARPTILYNPHFSAALGSWDRMGRAVVDRIIADGRFNLILAPHVRLRKRIDRASIAEIEALAVPGRVLVDLGSARSCDMSYTRAADIYLGDVSSQIYEFLAKPRPCVFLDPARTAWRGNPDYAMWRYGAVACDPDAAMAELGRSQALHPVFLATQQRGAADAMGSSGADAPQIAARQLLDAIAKLTSPTTQEEVKPIPVLLTVP</sequence>
<gene>
    <name evidence="1" type="ORF">EOD43_08560</name>
</gene>
<comment type="caution">
    <text evidence="1">The sequence shown here is derived from an EMBL/GenBank/DDBJ whole genome shotgun (WGS) entry which is preliminary data.</text>
</comment>
<keyword evidence="2" id="KW-1185">Reference proteome</keyword>
<reference evidence="1 2" key="1">
    <citation type="submission" date="2019-01" db="EMBL/GenBank/DDBJ databases">
        <authorList>
            <person name="Chen W.-M."/>
        </authorList>
    </citation>
    <scope>NUCLEOTIDE SEQUENCE [LARGE SCALE GENOMIC DNA]</scope>
    <source>
        <strain evidence="1 2">CCP-7</strain>
    </source>
</reference>
<dbReference type="EMBL" id="SACN01000001">
    <property type="protein sequence ID" value="RVT93897.1"/>
    <property type="molecule type" value="Genomic_DNA"/>
</dbReference>
<dbReference type="OrthoDB" id="8437129at2"/>
<dbReference type="GO" id="GO:0016740">
    <property type="term" value="F:transferase activity"/>
    <property type="evidence" value="ECO:0007669"/>
    <property type="project" value="UniProtKB-KW"/>
</dbReference>
<protein>
    <submittedName>
        <fullName evidence="1">Glycosyl transferase</fullName>
    </submittedName>
</protein>